<dbReference type="InterPro" id="IPR029063">
    <property type="entry name" value="SAM-dependent_MTases_sf"/>
</dbReference>
<dbReference type="Pfam" id="PF08100">
    <property type="entry name" value="Dimerisation"/>
    <property type="match status" value="1"/>
</dbReference>
<accession>A0ABQ8VUU8</accession>
<gene>
    <name evidence="6" type="ORF">C8R41DRAFT_528577</name>
</gene>
<name>A0ABQ8VUU8_9AGAR</name>
<dbReference type="PANTHER" id="PTHR43712">
    <property type="entry name" value="PUTATIVE (AFU_ORTHOLOGUE AFUA_4G14580)-RELATED"/>
    <property type="match status" value="1"/>
</dbReference>
<keyword evidence="7" id="KW-1185">Reference proteome</keyword>
<dbReference type="PROSITE" id="PS51683">
    <property type="entry name" value="SAM_OMT_II"/>
    <property type="match status" value="1"/>
</dbReference>
<dbReference type="EMBL" id="JANVFT010000007">
    <property type="protein sequence ID" value="KAJ4500120.1"/>
    <property type="molecule type" value="Genomic_DNA"/>
</dbReference>
<dbReference type="Gene3D" id="3.40.50.150">
    <property type="entry name" value="Vaccinia Virus protein VP39"/>
    <property type="match status" value="1"/>
</dbReference>
<feature type="domain" description="O-methyltransferase dimerisation" evidence="5">
    <location>
        <begin position="77"/>
        <end position="154"/>
    </location>
</feature>
<dbReference type="InterPro" id="IPR001077">
    <property type="entry name" value="COMT_C"/>
</dbReference>
<organism evidence="6 7">
    <name type="scientific">Lentinula lateritia</name>
    <dbReference type="NCBI Taxonomy" id="40482"/>
    <lineage>
        <taxon>Eukaryota</taxon>
        <taxon>Fungi</taxon>
        <taxon>Dikarya</taxon>
        <taxon>Basidiomycota</taxon>
        <taxon>Agaricomycotina</taxon>
        <taxon>Agaricomycetes</taxon>
        <taxon>Agaricomycetidae</taxon>
        <taxon>Agaricales</taxon>
        <taxon>Marasmiineae</taxon>
        <taxon>Omphalotaceae</taxon>
        <taxon>Lentinula</taxon>
    </lineage>
</organism>
<dbReference type="PANTHER" id="PTHR43712:SF2">
    <property type="entry name" value="O-METHYLTRANSFERASE CICE"/>
    <property type="match status" value="1"/>
</dbReference>
<evidence type="ECO:0000256" key="3">
    <source>
        <dbReference type="ARBA" id="ARBA00022691"/>
    </source>
</evidence>
<dbReference type="InterPro" id="IPR036388">
    <property type="entry name" value="WH-like_DNA-bd_sf"/>
</dbReference>
<proteinExistence type="predicted"/>
<dbReference type="SUPFAM" id="SSF46785">
    <property type="entry name" value="Winged helix' DNA-binding domain"/>
    <property type="match status" value="1"/>
</dbReference>
<dbReference type="GO" id="GO:0032259">
    <property type="term" value="P:methylation"/>
    <property type="evidence" value="ECO:0007669"/>
    <property type="project" value="UniProtKB-KW"/>
</dbReference>
<dbReference type="Proteomes" id="UP001150217">
    <property type="component" value="Unassembled WGS sequence"/>
</dbReference>
<evidence type="ECO:0000259" key="4">
    <source>
        <dbReference type="Pfam" id="PF00891"/>
    </source>
</evidence>
<dbReference type="SUPFAM" id="SSF53335">
    <property type="entry name" value="S-adenosyl-L-methionine-dependent methyltransferases"/>
    <property type="match status" value="1"/>
</dbReference>
<dbReference type="GO" id="GO:0008168">
    <property type="term" value="F:methyltransferase activity"/>
    <property type="evidence" value="ECO:0007669"/>
    <property type="project" value="UniProtKB-KW"/>
</dbReference>
<keyword evidence="1 6" id="KW-0489">Methyltransferase</keyword>
<feature type="domain" description="O-methyltransferase C-terminal" evidence="4">
    <location>
        <begin position="208"/>
        <end position="380"/>
    </location>
</feature>
<keyword evidence="3" id="KW-0949">S-adenosyl-L-methionine</keyword>
<dbReference type="InterPro" id="IPR012967">
    <property type="entry name" value="COMT_dimerisation"/>
</dbReference>
<comment type="caution">
    <text evidence="6">The sequence shown here is derived from an EMBL/GenBank/DDBJ whole genome shotgun (WGS) entry which is preliminary data.</text>
</comment>
<protein>
    <submittedName>
        <fullName evidence="6">S-adenosyl-L-methionine-dependent methyltransferase</fullName>
    </submittedName>
</protein>
<evidence type="ECO:0000256" key="1">
    <source>
        <dbReference type="ARBA" id="ARBA00022603"/>
    </source>
</evidence>
<dbReference type="Pfam" id="PF00891">
    <property type="entry name" value="Methyltransf_2"/>
    <property type="match status" value="1"/>
</dbReference>
<dbReference type="InterPro" id="IPR016461">
    <property type="entry name" value="COMT-like"/>
</dbReference>
<dbReference type="InterPro" id="IPR036390">
    <property type="entry name" value="WH_DNA-bd_sf"/>
</dbReference>
<evidence type="ECO:0000259" key="5">
    <source>
        <dbReference type="Pfam" id="PF08100"/>
    </source>
</evidence>
<reference evidence="6" key="1">
    <citation type="submission" date="2022-08" db="EMBL/GenBank/DDBJ databases">
        <title>A Global Phylogenomic Analysis of the Shiitake Genus Lentinula.</title>
        <authorList>
            <consortium name="DOE Joint Genome Institute"/>
            <person name="Sierra-Patev S."/>
            <person name="Min B."/>
            <person name="Naranjo-Ortiz M."/>
            <person name="Looney B."/>
            <person name="Konkel Z."/>
            <person name="Slot J.C."/>
            <person name="Sakamoto Y."/>
            <person name="Steenwyk J.L."/>
            <person name="Rokas A."/>
            <person name="Carro J."/>
            <person name="Camarero S."/>
            <person name="Ferreira P."/>
            <person name="Molpeceres G."/>
            <person name="Ruiz-Duenas F.J."/>
            <person name="Serrano A."/>
            <person name="Henrissat B."/>
            <person name="Drula E."/>
            <person name="Hughes K.W."/>
            <person name="Mata J.L."/>
            <person name="Ishikawa N.K."/>
            <person name="Vargas-Isla R."/>
            <person name="Ushijima S."/>
            <person name="Smith C.A."/>
            <person name="Ahrendt S."/>
            <person name="Andreopoulos W."/>
            <person name="He G."/>
            <person name="Labutti K."/>
            <person name="Lipzen A."/>
            <person name="Ng V."/>
            <person name="Riley R."/>
            <person name="Sandor L."/>
            <person name="Barry K."/>
            <person name="Martinez A.T."/>
            <person name="Xiao Y."/>
            <person name="Gibbons J.G."/>
            <person name="Terashima K."/>
            <person name="Grigoriev I.V."/>
            <person name="Hibbett D.S."/>
        </authorList>
    </citation>
    <scope>NUCLEOTIDE SEQUENCE</scope>
    <source>
        <strain evidence="6">RHP3577 ss4</strain>
    </source>
</reference>
<evidence type="ECO:0000313" key="6">
    <source>
        <dbReference type="EMBL" id="KAJ4500120.1"/>
    </source>
</evidence>
<sequence length="487" mass="54046">MSSEVQRLLDTITGAVKSLDVACSSSGTVVPNINEPFQPSSENFRGSHEALQAARIISAAALQLEAIVAPPQVVLYHVVGGFFKSMALRVCLESNVTEILREAGSKGMHICDIAKHNGQDSQKLARFLRYLCSNHVYREVSPDVFANNRVSSLLDTKKSIEELRSRPLDKYKNTDGMAALAGHHLDECFKGAAYAWEALNDPNIIHAKEHIGTPLNKAYNSQTPYFKFIQNDDRRRLRFDVSMQGMERLQPPDTTLNAFDWGNLPKGSKVVDVGGGVGSVFFPLAEKFPELKLVIQDLPGVIDSAKKIWSERMPSALQTGQVKPEAHNFFNEQPHGDTSVFFLKHVLHNWSDSSCVEILKRLRDASGESTRLVIMDSAMPYVCRSQSQENPPTTSTCIPGIEPEEAPDPLLANYGALNEMSHVLDMVMFVILNTQERTYEQLNSLLNDSGWSVSSVRRKPGDAAFVQIEAKPQKYHESDSTSSQARL</sequence>
<evidence type="ECO:0000313" key="7">
    <source>
        <dbReference type="Proteomes" id="UP001150217"/>
    </source>
</evidence>
<keyword evidence="2" id="KW-0808">Transferase</keyword>
<evidence type="ECO:0000256" key="2">
    <source>
        <dbReference type="ARBA" id="ARBA00022679"/>
    </source>
</evidence>
<dbReference type="Gene3D" id="1.10.10.10">
    <property type="entry name" value="Winged helix-like DNA-binding domain superfamily/Winged helix DNA-binding domain"/>
    <property type="match status" value="1"/>
</dbReference>